<evidence type="ECO:0000313" key="3">
    <source>
        <dbReference type="EMBL" id="OAQ73649.1"/>
    </source>
</evidence>
<sequence length="206" mass="23155">MSDIEKIYVTYNDVHKLCQKSADRLLGEFQPQLMIAIGGGGFIPARILRSFLKKPGSPNIPIQAIGLSLYESLGEDTEVEQIGTKVTRTQWLDLTALGQMENLVGKRILIVDEVDDTRTTLEYAVKELEKDVEAARQRMGGDAPKTEFCIFVLHNKDKPKKGVLPHDMIDTRYEAAVTVGDVWINYPWEALDIDEHDQNAEAKRGI</sequence>
<dbReference type="GO" id="GO:0046100">
    <property type="term" value="P:hypoxanthine metabolic process"/>
    <property type="evidence" value="ECO:0007669"/>
    <property type="project" value="TreeGrafter"/>
</dbReference>
<evidence type="ECO:0000256" key="2">
    <source>
        <dbReference type="ARBA" id="ARBA00022679"/>
    </source>
</evidence>
<dbReference type="GeneID" id="28845158"/>
<dbReference type="GO" id="GO:0032264">
    <property type="term" value="P:IMP salvage"/>
    <property type="evidence" value="ECO:0007669"/>
    <property type="project" value="TreeGrafter"/>
</dbReference>
<dbReference type="KEGG" id="pchm:VFPPC_01315"/>
<dbReference type="InterPro" id="IPR029057">
    <property type="entry name" value="PRTase-like"/>
</dbReference>
<dbReference type="Gene3D" id="3.40.50.2020">
    <property type="match status" value="1"/>
</dbReference>
<dbReference type="AlphaFoldDB" id="A0A179G905"/>
<name>A0A179G905_METCM</name>
<keyword evidence="1 3" id="KW-0328">Glycosyltransferase</keyword>
<proteinExistence type="predicted"/>
<dbReference type="GO" id="GO:0005737">
    <property type="term" value="C:cytoplasm"/>
    <property type="evidence" value="ECO:0007669"/>
    <property type="project" value="TreeGrafter"/>
</dbReference>
<dbReference type="PANTHER" id="PTHR43363:SF1">
    <property type="entry name" value="HYPOXANTHINE-GUANINE PHOSPHORIBOSYLTRANSFERASE"/>
    <property type="match status" value="1"/>
</dbReference>
<dbReference type="GO" id="GO:0000310">
    <property type="term" value="F:xanthine phosphoribosyltransferase activity"/>
    <property type="evidence" value="ECO:0007669"/>
    <property type="project" value="EnsemblFungi"/>
</dbReference>
<accession>A0A179G905</accession>
<reference evidence="3 4" key="1">
    <citation type="journal article" date="2016" name="PLoS Pathog.">
        <title>Biosynthesis of antibiotic leucinostatins in bio-control fungus Purpureocillium lilacinum and their inhibition on phytophthora revealed by genome mining.</title>
        <authorList>
            <person name="Wang G."/>
            <person name="Liu Z."/>
            <person name="Lin R."/>
            <person name="Li E."/>
            <person name="Mao Z."/>
            <person name="Ling J."/>
            <person name="Yang Y."/>
            <person name="Yin W.B."/>
            <person name="Xie B."/>
        </authorList>
    </citation>
    <scope>NUCLEOTIDE SEQUENCE [LARGE SCALE GENOMIC DNA]</scope>
    <source>
        <strain evidence="3">170</strain>
    </source>
</reference>
<dbReference type="GO" id="GO:0032263">
    <property type="term" value="P:GMP salvage"/>
    <property type="evidence" value="ECO:0007669"/>
    <property type="project" value="EnsemblFungi"/>
</dbReference>
<keyword evidence="4" id="KW-1185">Reference proteome</keyword>
<evidence type="ECO:0000256" key="1">
    <source>
        <dbReference type="ARBA" id="ARBA00022676"/>
    </source>
</evidence>
<dbReference type="InterPro" id="IPR000836">
    <property type="entry name" value="PRTase_dom"/>
</dbReference>
<dbReference type="PANTHER" id="PTHR43363">
    <property type="entry name" value="HYPOXANTHINE PHOSPHORIBOSYLTRANSFERASE"/>
    <property type="match status" value="1"/>
</dbReference>
<dbReference type="RefSeq" id="XP_018149732.1">
    <property type="nucleotide sequence ID" value="XM_018281164.1"/>
</dbReference>
<dbReference type="OrthoDB" id="9973266at2759"/>
<comment type="caution">
    <text evidence="3">The sequence shown here is derived from an EMBL/GenBank/DDBJ whole genome shotgun (WGS) entry which is preliminary data.</text>
</comment>
<dbReference type="GO" id="GO:0032265">
    <property type="term" value="P:XMP salvage"/>
    <property type="evidence" value="ECO:0007669"/>
    <property type="project" value="TreeGrafter"/>
</dbReference>
<dbReference type="CDD" id="cd06223">
    <property type="entry name" value="PRTases_typeI"/>
    <property type="match status" value="1"/>
</dbReference>
<dbReference type="SUPFAM" id="SSF53271">
    <property type="entry name" value="PRTase-like"/>
    <property type="match status" value="1"/>
</dbReference>
<keyword evidence="2" id="KW-0808">Transferase</keyword>
<dbReference type="FunFam" id="3.40.50.2020:FF:000033">
    <property type="entry name" value="Xanthine phosphoribosyltransferase 1"/>
    <property type="match status" value="1"/>
</dbReference>
<dbReference type="GO" id="GO:0052657">
    <property type="term" value="F:guanine phosphoribosyltransferase activity"/>
    <property type="evidence" value="ECO:0007669"/>
    <property type="project" value="EnsemblFungi"/>
</dbReference>
<dbReference type="EMBL" id="LSBJ02000001">
    <property type="protein sequence ID" value="OAQ73649.1"/>
    <property type="molecule type" value="Genomic_DNA"/>
</dbReference>
<dbReference type="Proteomes" id="UP000078397">
    <property type="component" value="Unassembled WGS sequence"/>
</dbReference>
<protein>
    <submittedName>
        <fullName evidence="3">Xanthine phosphoribosyltransferase 1</fullName>
    </submittedName>
</protein>
<organism evidence="3 4">
    <name type="scientific">Pochonia chlamydosporia 170</name>
    <dbReference type="NCBI Taxonomy" id="1380566"/>
    <lineage>
        <taxon>Eukaryota</taxon>
        <taxon>Fungi</taxon>
        <taxon>Dikarya</taxon>
        <taxon>Ascomycota</taxon>
        <taxon>Pezizomycotina</taxon>
        <taxon>Sordariomycetes</taxon>
        <taxon>Hypocreomycetidae</taxon>
        <taxon>Hypocreales</taxon>
        <taxon>Clavicipitaceae</taxon>
        <taxon>Pochonia</taxon>
    </lineage>
</organism>
<dbReference type="STRING" id="1380566.A0A179G905"/>
<evidence type="ECO:0000313" key="4">
    <source>
        <dbReference type="Proteomes" id="UP000078397"/>
    </source>
</evidence>
<gene>
    <name evidence="3" type="ORF">VFPPC_01315</name>
</gene>
<dbReference type="GO" id="GO:0004422">
    <property type="term" value="F:hypoxanthine phosphoribosyltransferase activity"/>
    <property type="evidence" value="ECO:0007669"/>
    <property type="project" value="EnsemblFungi"/>
</dbReference>